<evidence type="ECO:0000256" key="5">
    <source>
        <dbReference type="ARBA" id="ARBA00022679"/>
    </source>
</evidence>
<dbReference type="InterPro" id="IPR038731">
    <property type="entry name" value="RgtA/B/C-like"/>
</dbReference>
<feature type="transmembrane region" description="Helical" evidence="10">
    <location>
        <begin position="12"/>
        <end position="32"/>
    </location>
</feature>
<evidence type="ECO:0000256" key="2">
    <source>
        <dbReference type="ARBA" id="ARBA00004687"/>
    </source>
</evidence>
<dbReference type="PANTHER" id="PTHR12468:SF2">
    <property type="entry name" value="GPI MANNOSYLTRANSFERASE 2"/>
    <property type="match status" value="1"/>
</dbReference>
<accession>A0A1F5MHW5</accession>
<feature type="domain" description="Glycosyltransferase RgtA/B/C/D-like" evidence="11">
    <location>
        <begin position="74"/>
        <end position="204"/>
    </location>
</feature>
<evidence type="ECO:0000256" key="8">
    <source>
        <dbReference type="ARBA" id="ARBA00022989"/>
    </source>
</evidence>
<feature type="transmembrane region" description="Helical" evidence="10">
    <location>
        <begin position="121"/>
        <end position="142"/>
    </location>
</feature>
<keyword evidence="9 10" id="KW-0472">Membrane</keyword>
<dbReference type="PANTHER" id="PTHR12468">
    <property type="entry name" value="GPI MANNOSYLTRANSFERASE 2"/>
    <property type="match status" value="1"/>
</dbReference>
<dbReference type="InterPro" id="IPR007315">
    <property type="entry name" value="PIG-V/Gpi18"/>
</dbReference>
<evidence type="ECO:0000256" key="1">
    <source>
        <dbReference type="ARBA" id="ARBA00004477"/>
    </source>
</evidence>
<dbReference type="EMBL" id="MFDT01000012">
    <property type="protein sequence ID" value="OGE64977.1"/>
    <property type="molecule type" value="Genomic_DNA"/>
</dbReference>
<evidence type="ECO:0000313" key="12">
    <source>
        <dbReference type="EMBL" id="OGE64977.1"/>
    </source>
</evidence>
<dbReference type="GO" id="GO:0031501">
    <property type="term" value="C:mannosyltransferase complex"/>
    <property type="evidence" value="ECO:0007669"/>
    <property type="project" value="TreeGrafter"/>
</dbReference>
<keyword evidence="6 10" id="KW-0812">Transmembrane</keyword>
<evidence type="ECO:0000256" key="10">
    <source>
        <dbReference type="SAM" id="Phobius"/>
    </source>
</evidence>
<evidence type="ECO:0000313" key="13">
    <source>
        <dbReference type="Proteomes" id="UP000178859"/>
    </source>
</evidence>
<evidence type="ECO:0000256" key="4">
    <source>
        <dbReference type="ARBA" id="ARBA00022676"/>
    </source>
</evidence>
<protein>
    <recommendedName>
        <fullName evidence="11">Glycosyltransferase RgtA/B/C/D-like domain-containing protein</fullName>
    </recommendedName>
</protein>
<reference evidence="12 13" key="1">
    <citation type="journal article" date="2016" name="Nat. Commun.">
        <title>Thousands of microbial genomes shed light on interconnected biogeochemical processes in an aquifer system.</title>
        <authorList>
            <person name="Anantharaman K."/>
            <person name="Brown C.T."/>
            <person name="Hug L.A."/>
            <person name="Sharon I."/>
            <person name="Castelle C.J."/>
            <person name="Probst A.J."/>
            <person name="Thomas B.C."/>
            <person name="Singh A."/>
            <person name="Wilkins M.J."/>
            <person name="Karaoz U."/>
            <person name="Brodie E.L."/>
            <person name="Williams K.H."/>
            <person name="Hubbard S.S."/>
            <person name="Banfield J.F."/>
        </authorList>
    </citation>
    <scope>NUCLEOTIDE SEQUENCE [LARGE SCALE GENOMIC DNA]</scope>
</reference>
<comment type="pathway">
    <text evidence="2">Glycolipid biosynthesis; glycosylphosphatidylinositol-anchor biosynthesis.</text>
</comment>
<evidence type="ECO:0000256" key="6">
    <source>
        <dbReference type="ARBA" id="ARBA00022692"/>
    </source>
</evidence>
<evidence type="ECO:0000256" key="7">
    <source>
        <dbReference type="ARBA" id="ARBA00022824"/>
    </source>
</evidence>
<gene>
    <name evidence="12" type="ORF">A3I48_00965</name>
</gene>
<keyword evidence="8 10" id="KW-1133">Transmembrane helix</keyword>
<keyword evidence="4" id="KW-0328">Glycosyltransferase</keyword>
<dbReference type="UniPathway" id="UPA00196"/>
<feature type="transmembrane region" description="Helical" evidence="10">
    <location>
        <begin position="287"/>
        <end position="305"/>
    </location>
</feature>
<evidence type="ECO:0000256" key="9">
    <source>
        <dbReference type="ARBA" id="ARBA00023136"/>
    </source>
</evidence>
<keyword evidence="7" id="KW-0256">Endoplasmic reticulum</keyword>
<feature type="transmembrane region" description="Helical" evidence="10">
    <location>
        <begin position="258"/>
        <end position="280"/>
    </location>
</feature>
<dbReference type="GO" id="GO:0000009">
    <property type="term" value="F:alpha-1,6-mannosyltransferase activity"/>
    <property type="evidence" value="ECO:0007669"/>
    <property type="project" value="InterPro"/>
</dbReference>
<dbReference type="AlphaFoldDB" id="A0A1F5MHW5"/>
<sequence>MNIQTQLFIRWRGIIFITILIKIILILFSAAANPHSTSDILSLWIHWDGPHYIDIAKNWYQTTGDPINFIVFYPLYPILIKISNIAFGNFNLSAIIISCIFSISASVFLYELVLLDFNKRVALLSVWFLNIFPTAYFLQAAYTESLFLTTSLATLYFYRKRSFIKSGLIGAFASMTRINGILLLPIFLMESKNLGKNFIALLLTPVGFFIYLLINLIIFNDPLYFSKILSLHWYKQLAWPWISIRNLINFYPNQTGDYYYLFLAELITIFLLAIVTILVYIKVRKSYGIYMFLNLLLFTSTSFIMSTPRYALVLFPIFILLAIINNKFLLALISTISLLLLFLLTYQYTQGRWAF</sequence>
<feature type="transmembrane region" description="Helical" evidence="10">
    <location>
        <begin position="311"/>
        <end position="344"/>
    </location>
</feature>
<dbReference type="GO" id="GO:0016020">
    <property type="term" value="C:membrane"/>
    <property type="evidence" value="ECO:0007669"/>
    <property type="project" value="GOC"/>
</dbReference>
<feature type="transmembrane region" description="Helical" evidence="10">
    <location>
        <begin position="92"/>
        <end position="114"/>
    </location>
</feature>
<organism evidence="12 13">
    <name type="scientific">Candidatus Daviesbacteria bacterium RIFCSPLOWO2_02_FULL_36_7</name>
    <dbReference type="NCBI Taxonomy" id="1797792"/>
    <lineage>
        <taxon>Bacteria</taxon>
        <taxon>Candidatus Daviesiibacteriota</taxon>
    </lineage>
</organism>
<proteinExistence type="predicted"/>
<dbReference type="Pfam" id="PF13231">
    <property type="entry name" value="PMT_2"/>
    <property type="match status" value="1"/>
</dbReference>
<dbReference type="Proteomes" id="UP000178859">
    <property type="component" value="Unassembled WGS sequence"/>
</dbReference>
<keyword evidence="3" id="KW-0337">GPI-anchor biosynthesis</keyword>
<feature type="transmembrane region" description="Helical" evidence="10">
    <location>
        <begin position="162"/>
        <end position="186"/>
    </location>
</feature>
<name>A0A1F5MHW5_9BACT</name>
<comment type="subcellular location">
    <subcellularLocation>
        <location evidence="1">Endoplasmic reticulum membrane</location>
        <topology evidence="1">Multi-pass membrane protein</topology>
    </subcellularLocation>
</comment>
<dbReference type="GO" id="GO:0006506">
    <property type="term" value="P:GPI anchor biosynthetic process"/>
    <property type="evidence" value="ECO:0007669"/>
    <property type="project" value="UniProtKB-UniPathway"/>
</dbReference>
<evidence type="ECO:0000259" key="11">
    <source>
        <dbReference type="Pfam" id="PF13231"/>
    </source>
</evidence>
<dbReference type="GO" id="GO:0004376">
    <property type="term" value="F:GPI mannosyltransferase activity"/>
    <property type="evidence" value="ECO:0007669"/>
    <property type="project" value="InterPro"/>
</dbReference>
<evidence type="ECO:0000256" key="3">
    <source>
        <dbReference type="ARBA" id="ARBA00022502"/>
    </source>
</evidence>
<feature type="transmembrane region" description="Helical" evidence="10">
    <location>
        <begin position="198"/>
        <end position="219"/>
    </location>
</feature>
<comment type="caution">
    <text evidence="12">The sequence shown here is derived from an EMBL/GenBank/DDBJ whole genome shotgun (WGS) entry which is preliminary data.</text>
</comment>
<keyword evidence="5" id="KW-0808">Transferase</keyword>